<accession>U5DMN4</accession>
<protein>
    <submittedName>
        <fullName evidence="1">Uncharacterized protein</fullName>
    </submittedName>
</protein>
<dbReference type="AlphaFoldDB" id="U5DMN4"/>
<reference evidence="1 2" key="1">
    <citation type="submission" date="2013-05" db="EMBL/GenBank/DDBJ databases">
        <title>Draft genome sequence of Rubidibacter lacunae KORDI 51-2.</title>
        <authorList>
            <person name="Choi D.H."/>
            <person name="Noh J.H."/>
            <person name="Kwon K.-K."/>
            <person name="Lee J.-H."/>
            <person name="Ryu J.-Y."/>
        </authorList>
    </citation>
    <scope>NUCLEOTIDE SEQUENCE [LARGE SCALE GENOMIC DNA]</scope>
    <source>
        <strain evidence="1 2">KORDI 51-2</strain>
    </source>
</reference>
<sequence>MRMSDAPSSLVDLGNGIKARTAIPESDRAALRSGFAGYPPNPRWSAAKHCAWRTGTRWRSALQTGDLVVRSRDALLVNPAEVSKLQPTHSLPALPLHQRQTP</sequence>
<name>U5DMN4_9CHRO</name>
<dbReference type="EMBL" id="ASSJ01000040">
    <property type="protein sequence ID" value="ERN41874.1"/>
    <property type="molecule type" value="Genomic_DNA"/>
</dbReference>
<organism evidence="1 2">
    <name type="scientific">Rubidibacter lacunae KORDI 51-2</name>
    <dbReference type="NCBI Taxonomy" id="582515"/>
    <lineage>
        <taxon>Bacteria</taxon>
        <taxon>Bacillati</taxon>
        <taxon>Cyanobacteriota</taxon>
        <taxon>Cyanophyceae</taxon>
        <taxon>Oscillatoriophycideae</taxon>
        <taxon>Chroococcales</taxon>
        <taxon>Aphanothecaceae</taxon>
        <taxon>Rubidibacter</taxon>
    </lineage>
</organism>
<gene>
    <name evidence="1" type="ORF">KR51_00015410</name>
</gene>
<comment type="caution">
    <text evidence="1">The sequence shown here is derived from an EMBL/GenBank/DDBJ whole genome shotgun (WGS) entry which is preliminary data.</text>
</comment>
<evidence type="ECO:0000313" key="1">
    <source>
        <dbReference type="EMBL" id="ERN41874.1"/>
    </source>
</evidence>
<dbReference type="InParanoid" id="U5DMN4"/>
<dbReference type="eggNOG" id="ENOG5032Z76">
    <property type="taxonomic scope" value="Bacteria"/>
</dbReference>
<evidence type="ECO:0000313" key="2">
    <source>
        <dbReference type="Proteomes" id="UP000016960"/>
    </source>
</evidence>
<dbReference type="PATRIC" id="fig|582515.4.peg.1739"/>
<dbReference type="Proteomes" id="UP000016960">
    <property type="component" value="Unassembled WGS sequence"/>
</dbReference>
<keyword evidence="2" id="KW-1185">Reference proteome</keyword>
<proteinExistence type="predicted"/>